<dbReference type="InterPro" id="IPR016181">
    <property type="entry name" value="Acyl_CoA_acyltransferase"/>
</dbReference>
<evidence type="ECO:0000313" key="2">
    <source>
        <dbReference type="EMBL" id="CRY77474.1"/>
    </source>
</evidence>
<reference evidence="3" key="1">
    <citation type="submission" date="2015-03" db="EMBL/GenBank/DDBJ databases">
        <authorList>
            <consortium name="Pathogen Informatics"/>
        </authorList>
    </citation>
    <scope>NUCLEOTIDE SEQUENCE [LARGE SCALE GENOMIC DNA]</scope>
    <source>
        <strain evidence="3">NCTC11134</strain>
    </source>
</reference>
<dbReference type="Gene3D" id="3.40.630.30">
    <property type="match status" value="1"/>
</dbReference>
<dbReference type="SUPFAM" id="SSF55729">
    <property type="entry name" value="Acyl-CoA N-acyltransferases (Nat)"/>
    <property type="match status" value="1"/>
</dbReference>
<dbReference type="GO" id="GO:0016747">
    <property type="term" value="F:acyltransferase activity, transferring groups other than amino-acyl groups"/>
    <property type="evidence" value="ECO:0007669"/>
    <property type="project" value="InterPro"/>
</dbReference>
<evidence type="ECO:0000259" key="1">
    <source>
        <dbReference type="PROSITE" id="PS51186"/>
    </source>
</evidence>
<accession>A0A0H5NQW5</accession>
<organism evidence="2 3">
    <name type="scientific">Nocardia farcinica</name>
    <dbReference type="NCBI Taxonomy" id="37329"/>
    <lineage>
        <taxon>Bacteria</taxon>
        <taxon>Bacillati</taxon>
        <taxon>Actinomycetota</taxon>
        <taxon>Actinomycetes</taxon>
        <taxon>Mycobacteriales</taxon>
        <taxon>Nocardiaceae</taxon>
        <taxon>Nocardia</taxon>
    </lineage>
</organism>
<dbReference type="PANTHER" id="PTHR42791">
    <property type="entry name" value="GNAT FAMILY ACETYLTRANSFERASE"/>
    <property type="match status" value="1"/>
</dbReference>
<dbReference type="RefSeq" id="WP_060592584.1">
    <property type="nucleotide sequence ID" value="NZ_CP031418.1"/>
</dbReference>
<dbReference type="PANTHER" id="PTHR42791:SF1">
    <property type="entry name" value="N-ACETYLTRANSFERASE DOMAIN-CONTAINING PROTEIN"/>
    <property type="match status" value="1"/>
</dbReference>
<name>A0A0H5NQW5_NOCFR</name>
<proteinExistence type="predicted"/>
<dbReference type="EMBL" id="LN868938">
    <property type="protein sequence ID" value="CRY77474.1"/>
    <property type="molecule type" value="Genomic_DNA"/>
</dbReference>
<dbReference type="Pfam" id="PF00583">
    <property type="entry name" value="Acetyltransf_1"/>
    <property type="match status" value="1"/>
</dbReference>
<evidence type="ECO:0000313" key="3">
    <source>
        <dbReference type="Proteomes" id="UP000057820"/>
    </source>
</evidence>
<feature type="domain" description="N-acetyltransferase" evidence="1">
    <location>
        <begin position="60"/>
        <end position="204"/>
    </location>
</feature>
<dbReference type="InterPro" id="IPR052523">
    <property type="entry name" value="Trichothecene_AcTrans"/>
</dbReference>
<dbReference type="PROSITE" id="PS51186">
    <property type="entry name" value="GNAT"/>
    <property type="match status" value="1"/>
</dbReference>
<gene>
    <name evidence="2" type="ORF">ERS450000_02419</name>
</gene>
<protein>
    <recommendedName>
        <fullName evidence="1">N-acetyltransferase domain-containing protein</fullName>
    </recommendedName>
</protein>
<dbReference type="KEGG" id="nfr:ERS450000_02419"/>
<dbReference type="InterPro" id="IPR000182">
    <property type="entry name" value="GNAT_dom"/>
</dbReference>
<dbReference type="Proteomes" id="UP000057820">
    <property type="component" value="Chromosome 1"/>
</dbReference>
<sequence length="220" mass="22961">MELRVRRARAGDVAAVAAAYVAATADEAVWAWVTAGSAEIVEAFRVEHAPRLIERAVAEDEVWIAGPGDAVWAVSLWHRVTSVQRYRAEAEESAAMAAAAPGVRPLARLATLTALVADHHPREFPHRYLQSIATVPEHRGTGAGGAVIADRLAAATAAGEPVFLEASTERSAALYARLGFTPTGAALALPEDGPVLRPMWFRPGTAAGVTGVAGATVTNG</sequence>
<dbReference type="AlphaFoldDB" id="A0A0H5NQW5"/>